<evidence type="ECO:0000256" key="4">
    <source>
        <dbReference type="ARBA" id="ARBA00022617"/>
    </source>
</evidence>
<evidence type="ECO:0000313" key="12">
    <source>
        <dbReference type="Proteomes" id="UP000027180"/>
    </source>
</evidence>
<feature type="binding site" evidence="8">
    <location>
        <position position="54"/>
    </location>
    <ligand>
        <name>Fe cation</name>
        <dbReference type="ChEBI" id="CHEBI:24875"/>
        <label>1</label>
    </ligand>
</feature>
<feature type="binding site" evidence="8">
    <location>
        <position position="127"/>
    </location>
    <ligand>
        <name>Fe cation</name>
        <dbReference type="ChEBI" id="CHEBI:24875"/>
        <label>2</label>
    </ligand>
</feature>
<feature type="binding site" evidence="8">
    <location>
        <position position="94"/>
    </location>
    <ligand>
        <name>Fe cation</name>
        <dbReference type="ChEBI" id="CHEBI:24875"/>
        <label>2</label>
    </ligand>
</feature>
<keyword evidence="6 7" id="KW-0408">Iron</keyword>
<dbReference type="Proteomes" id="UP000027180">
    <property type="component" value="Chromosome"/>
</dbReference>
<keyword evidence="3 7" id="KW-0409">Iron storage</keyword>
<evidence type="ECO:0000313" key="11">
    <source>
        <dbReference type="EMBL" id="AIC29462.1"/>
    </source>
</evidence>
<feature type="binding site" evidence="8">
    <location>
        <position position="18"/>
    </location>
    <ligand>
        <name>Fe cation</name>
        <dbReference type="ChEBI" id="CHEBI:24875"/>
        <label>1</label>
    </ligand>
</feature>
<evidence type="ECO:0000256" key="1">
    <source>
        <dbReference type="ARBA" id="ARBA00001970"/>
    </source>
</evidence>
<dbReference type="RefSeq" id="WP_009994966.1">
    <property type="nucleotide sequence ID" value="NZ_CP006986.1"/>
</dbReference>
<feature type="domain" description="Ferritin-like diiron" evidence="10">
    <location>
        <begin position="1"/>
        <end position="145"/>
    </location>
</feature>
<dbReference type="GO" id="GO:0004322">
    <property type="term" value="F:ferroxidase activity"/>
    <property type="evidence" value="ECO:0007669"/>
    <property type="project" value="UniProtKB-EC"/>
</dbReference>
<evidence type="ECO:0000256" key="7">
    <source>
        <dbReference type="PIRNR" id="PIRNR002560"/>
    </source>
</evidence>
<dbReference type="Pfam" id="PF00210">
    <property type="entry name" value="Ferritin"/>
    <property type="match status" value="1"/>
</dbReference>
<dbReference type="Gene3D" id="1.20.1260.10">
    <property type="match status" value="1"/>
</dbReference>
<sequence length="161" mass="18477">MKGDKKVIERLNEALFLELGAVNQYWVHYRLLEDWGYTKLAKKERAESIEEMHHADRLVARIIFLEGHPNLQTLAPLRIGQNVKEVLEADLAGEYDARTAYKKSRDICHDAGDYVSMKLFEELLADEEGHIDFLETQLDLLEKIGESKYGQLNADSANEAE</sequence>
<dbReference type="SUPFAM" id="SSF47240">
    <property type="entry name" value="Ferritin-like"/>
    <property type="match status" value="1"/>
</dbReference>
<dbReference type="PANTHER" id="PTHR30295">
    <property type="entry name" value="BACTERIOFERRITIN"/>
    <property type="match status" value="1"/>
</dbReference>
<evidence type="ECO:0000256" key="3">
    <source>
        <dbReference type="ARBA" id="ARBA00022434"/>
    </source>
</evidence>
<dbReference type="InterPro" id="IPR009078">
    <property type="entry name" value="Ferritin-like_SF"/>
</dbReference>
<name>A0A060I6D9_RHIET</name>
<evidence type="ECO:0000259" key="10">
    <source>
        <dbReference type="PROSITE" id="PS50905"/>
    </source>
</evidence>
<reference evidence="11 12" key="1">
    <citation type="submission" date="2013-12" db="EMBL/GenBank/DDBJ databases">
        <title>Complete genome sequence of Rhizobium etli bv. mimosae IE4771.</title>
        <authorList>
            <person name="Bustos P."/>
            <person name="Santamaria R.I."/>
            <person name="Lozano L."/>
            <person name="Ormeno-Orrillo E."/>
            <person name="Rogel M.A."/>
            <person name="Romero D."/>
            <person name="Cevallos M.A."/>
            <person name="Martinez-Romero E."/>
            <person name="Gonzalez V."/>
        </authorList>
    </citation>
    <scope>NUCLEOTIDE SEQUENCE [LARGE SCALE GENOMIC DNA]</scope>
    <source>
        <strain evidence="11 12">IE4771</strain>
    </source>
</reference>
<dbReference type="InterPro" id="IPR009040">
    <property type="entry name" value="Ferritin-like_diiron"/>
</dbReference>
<dbReference type="GO" id="GO:0008199">
    <property type="term" value="F:ferric iron binding"/>
    <property type="evidence" value="ECO:0007669"/>
    <property type="project" value="InterPro"/>
</dbReference>
<evidence type="ECO:0000256" key="5">
    <source>
        <dbReference type="ARBA" id="ARBA00022723"/>
    </source>
</evidence>
<feature type="binding site" evidence="8">
    <location>
        <position position="51"/>
    </location>
    <ligand>
        <name>Fe cation</name>
        <dbReference type="ChEBI" id="CHEBI:24875"/>
        <label>2</label>
    </ligand>
</feature>
<dbReference type="InterPro" id="IPR012347">
    <property type="entry name" value="Ferritin-like"/>
</dbReference>
<gene>
    <name evidence="11" type="primary">bfr</name>
    <name evidence="11" type="ORF">IE4771_CH04417</name>
</gene>
<proteinExistence type="inferred from homology"/>
<evidence type="ECO:0000256" key="2">
    <source>
        <dbReference type="ARBA" id="ARBA00008093"/>
    </source>
</evidence>
<keyword evidence="11" id="KW-0560">Oxidoreductase</keyword>
<feature type="binding site" evidence="8">
    <location>
        <position position="127"/>
    </location>
    <ligand>
        <name>Fe cation</name>
        <dbReference type="ChEBI" id="CHEBI:24875"/>
        <label>1</label>
    </ligand>
</feature>
<dbReference type="PRINTS" id="PR00601">
    <property type="entry name" value="BACFERRITIN"/>
</dbReference>
<feature type="binding site" evidence="8">
    <location>
        <position position="51"/>
    </location>
    <ligand>
        <name>Fe cation</name>
        <dbReference type="ChEBI" id="CHEBI:24875"/>
        <label>1</label>
    </ligand>
</feature>
<accession>A0A060I6D9</accession>
<dbReference type="PIRSF" id="PIRSF002560">
    <property type="entry name" value="Bacterioferritin"/>
    <property type="match status" value="1"/>
</dbReference>
<keyword evidence="4 9" id="KW-0349">Heme</keyword>
<feature type="binding site" evidence="8">
    <location>
        <position position="50"/>
    </location>
    <ligand>
        <name>Fe cation</name>
        <dbReference type="ChEBI" id="CHEBI:24875"/>
        <label>3</label>
    </ligand>
</feature>
<dbReference type="KEGG" id="rei:IE4771_CH04417"/>
<dbReference type="GO" id="GO:0006826">
    <property type="term" value="P:iron ion transport"/>
    <property type="evidence" value="ECO:0007669"/>
    <property type="project" value="InterPro"/>
</dbReference>
<dbReference type="HOGENOM" id="CLU_104506_2_0_5"/>
<feature type="binding site" description="axial binding residue" evidence="8">
    <location>
        <position position="52"/>
    </location>
    <ligand>
        <name>heme b</name>
        <dbReference type="ChEBI" id="CHEBI:60344"/>
        <note>ligand shared between dimeric partners</note>
    </ligand>
    <ligandPart>
        <name>Fe</name>
        <dbReference type="ChEBI" id="CHEBI:18248"/>
    </ligandPart>
</feature>
<dbReference type="CDD" id="cd00907">
    <property type="entry name" value="Bacterioferritin"/>
    <property type="match status" value="1"/>
</dbReference>
<evidence type="ECO:0000256" key="8">
    <source>
        <dbReference type="PIRSR" id="PIRSR002560-1"/>
    </source>
</evidence>
<dbReference type="NCBIfam" id="TIGR00754">
    <property type="entry name" value="bfr"/>
    <property type="match status" value="1"/>
</dbReference>
<keyword evidence="5 7" id="KW-0479">Metal-binding</keyword>
<dbReference type="EC" id="1.16.3.1" evidence="7"/>
<dbReference type="InterPro" id="IPR008331">
    <property type="entry name" value="Ferritin_DPS_dom"/>
</dbReference>
<dbReference type="GO" id="GO:0006879">
    <property type="term" value="P:intracellular iron ion homeostasis"/>
    <property type="evidence" value="ECO:0007669"/>
    <property type="project" value="UniProtKB-KW"/>
</dbReference>
<protein>
    <recommendedName>
        <fullName evidence="7 9">Bacterioferritin</fullName>
        <ecNumber evidence="7">1.16.3.1</ecNumber>
    </recommendedName>
</protein>
<dbReference type="InterPro" id="IPR002024">
    <property type="entry name" value="Bacterioferritin"/>
</dbReference>
<comment type="cofactor">
    <cofactor evidence="1">
        <name>heme b</name>
        <dbReference type="ChEBI" id="CHEBI:60344"/>
    </cofactor>
</comment>
<dbReference type="AlphaFoldDB" id="A0A060I6D9"/>
<feature type="binding site" evidence="8">
    <location>
        <position position="130"/>
    </location>
    <ligand>
        <name>Fe cation</name>
        <dbReference type="ChEBI" id="CHEBI:24875"/>
        <label>2</label>
    </ligand>
</feature>
<dbReference type="PROSITE" id="PS50905">
    <property type="entry name" value="FERRITIN_LIKE"/>
    <property type="match status" value="1"/>
</dbReference>
<dbReference type="EMBL" id="CP006986">
    <property type="protein sequence ID" value="AIC29462.1"/>
    <property type="molecule type" value="Genomic_DNA"/>
</dbReference>
<dbReference type="GO" id="GO:0005829">
    <property type="term" value="C:cytosol"/>
    <property type="evidence" value="ECO:0007669"/>
    <property type="project" value="TreeGrafter"/>
</dbReference>
<evidence type="ECO:0000256" key="9">
    <source>
        <dbReference type="RuleBase" id="RU000623"/>
    </source>
</evidence>
<comment type="catalytic activity">
    <reaction evidence="7">
        <text>4 Fe(2+) + O2 + 4 H(+) = 4 Fe(3+) + 2 H2O</text>
        <dbReference type="Rhea" id="RHEA:11148"/>
        <dbReference type="ChEBI" id="CHEBI:15377"/>
        <dbReference type="ChEBI" id="CHEBI:15378"/>
        <dbReference type="ChEBI" id="CHEBI:15379"/>
        <dbReference type="ChEBI" id="CHEBI:29033"/>
        <dbReference type="ChEBI" id="CHEBI:29034"/>
        <dbReference type="EC" id="1.16.3.1"/>
    </reaction>
</comment>
<evidence type="ECO:0000256" key="6">
    <source>
        <dbReference type="ARBA" id="ARBA00023004"/>
    </source>
</evidence>
<comment type="function">
    <text evidence="7">Iron-storage protein, whose ferroxidase center binds Fe(2+), oxidizes it using dioxygen to Fe(3+), and participates in the subsequent Fe(3+) oxide mineral core formation within the central cavity of the BFR protein shell.</text>
</comment>
<organism evidence="11 12">
    <name type="scientific">Rhizobium etli bv. mimosae str. IE4771</name>
    <dbReference type="NCBI Taxonomy" id="1432050"/>
    <lineage>
        <taxon>Bacteria</taxon>
        <taxon>Pseudomonadati</taxon>
        <taxon>Pseudomonadota</taxon>
        <taxon>Alphaproteobacteria</taxon>
        <taxon>Hyphomicrobiales</taxon>
        <taxon>Rhizobiaceae</taxon>
        <taxon>Rhizobium/Agrobacterium group</taxon>
        <taxon>Rhizobium</taxon>
    </lineage>
</organism>
<dbReference type="GO" id="GO:0020037">
    <property type="term" value="F:heme binding"/>
    <property type="evidence" value="ECO:0007669"/>
    <property type="project" value="TreeGrafter"/>
</dbReference>
<comment type="similarity">
    <text evidence="2 7 9">Belongs to the bacterioferritin family.</text>
</comment>
<dbReference type="PROSITE" id="PS00549">
    <property type="entry name" value="BACTERIOFERRITIN"/>
    <property type="match status" value="1"/>
</dbReference>
<dbReference type="PANTHER" id="PTHR30295:SF0">
    <property type="entry name" value="BACTERIOFERRITIN"/>
    <property type="match status" value="1"/>
</dbReference>